<dbReference type="InterPro" id="IPR002656">
    <property type="entry name" value="Acyl_transf_3_dom"/>
</dbReference>
<dbReference type="GO" id="GO:0009103">
    <property type="term" value="P:lipopolysaccharide biosynthetic process"/>
    <property type="evidence" value="ECO:0007669"/>
    <property type="project" value="TreeGrafter"/>
</dbReference>
<feature type="transmembrane region" description="Helical" evidence="1">
    <location>
        <begin position="75"/>
        <end position="94"/>
    </location>
</feature>
<organism evidence="3">
    <name type="scientific">termite gut metagenome</name>
    <dbReference type="NCBI Taxonomy" id="433724"/>
    <lineage>
        <taxon>unclassified sequences</taxon>
        <taxon>metagenomes</taxon>
        <taxon>organismal metagenomes</taxon>
    </lineage>
</organism>
<proteinExistence type="predicted"/>
<evidence type="ECO:0000256" key="1">
    <source>
        <dbReference type="SAM" id="Phobius"/>
    </source>
</evidence>
<dbReference type="EMBL" id="SNRY01000379">
    <property type="protein sequence ID" value="KAA6341559.1"/>
    <property type="molecule type" value="Genomic_DNA"/>
</dbReference>
<name>A0A5J4S642_9ZZZZ</name>
<feature type="transmembrane region" description="Helical" evidence="1">
    <location>
        <begin position="34"/>
        <end position="54"/>
    </location>
</feature>
<feature type="transmembrane region" description="Helical" evidence="1">
    <location>
        <begin position="130"/>
        <end position="148"/>
    </location>
</feature>
<evidence type="ECO:0000313" key="3">
    <source>
        <dbReference type="EMBL" id="KAA6341559.1"/>
    </source>
</evidence>
<comment type="caution">
    <text evidence="3">The sequence shown here is derived from an EMBL/GenBank/DDBJ whole genome shotgun (WGS) entry which is preliminary data.</text>
</comment>
<dbReference type="AlphaFoldDB" id="A0A5J4S642"/>
<accession>A0A5J4S642</accession>
<gene>
    <name evidence="3" type="ORF">EZS27_010629</name>
</gene>
<sequence>MIKSLTSLRFIFAIMIFMHHYSRGEGTGAIFPEGFLGVTFFFILSGFVLSYSYWGKLSERKIHFWDFLKRRVIKLYPLHLLCLFVALVFSRFSLPIKTIIPNMLLLQSWIPIQGYYFSGNAVSWCLSNEIFFYFIFPMLVVLFGKFSLRFGMLFAGGGDNPIYFSYSNYPRIISSCIILF</sequence>
<dbReference type="InterPro" id="IPR050879">
    <property type="entry name" value="Acyltransferase_3"/>
</dbReference>
<dbReference type="PANTHER" id="PTHR23028">
    <property type="entry name" value="ACETYLTRANSFERASE"/>
    <property type="match status" value="1"/>
</dbReference>
<dbReference type="GO" id="GO:0016747">
    <property type="term" value="F:acyltransferase activity, transferring groups other than amino-acyl groups"/>
    <property type="evidence" value="ECO:0007669"/>
    <property type="project" value="InterPro"/>
</dbReference>
<protein>
    <recommendedName>
        <fullName evidence="2">Acyltransferase 3 domain-containing protein</fullName>
    </recommendedName>
</protein>
<dbReference type="PANTHER" id="PTHR23028:SF53">
    <property type="entry name" value="ACYL_TRANSF_3 DOMAIN-CONTAINING PROTEIN"/>
    <property type="match status" value="1"/>
</dbReference>
<keyword evidence="1" id="KW-0812">Transmembrane</keyword>
<dbReference type="GO" id="GO:0016020">
    <property type="term" value="C:membrane"/>
    <property type="evidence" value="ECO:0007669"/>
    <property type="project" value="TreeGrafter"/>
</dbReference>
<reference evidence="3" key="1">
    <citation type="submission" date="2019-03" db="EMBL/GenBank/DDBJ databases">
        <title>Single cell metagenomics reveals metabolic interactions within the superorganism composed of flagellate Streblomastix strix and complex community of Bacteroidetes bacteria on its surface.</title>
        <authorList>
            <person name="Treitli S.C."/>
            <person name="Kolisko M."/>
            <person name="Husnik F."/>
            <person name="Keeling P."/>
            <person name="Hampl V."/>
        </authorList>
    </citation>
    <scope>NUCLEOTIDE SEQUENCE</scope>
    <source>
        <strain evidence="3">STM</strain>
    </source>
</reference>
<dbReference type="Pfam" id="PF01757">
    <property type="entry name" value="Acyl_transf_3"/>
    <property type="match status" value="1"/>
</dbReference>
<feature type="domain" description="Acyltransferase 3" evidence="2">
    <location>
        <begin position="3"/>
        <end position="155"/>
    </location>
</feature>
<evidence type="ECO:0000259" key="2">
    <source>
        <dbReference type="Pfam" id="PF01757"/>
    </source>
</evidence>
<keyword evidence="1" id="KW-1133">Transmembrane helix</keyword>
<keyword evidence="1" id="KW-0472">Membrane</keyword>